<evidence type="ECO:0008006" key="2">
    <source>
        <dbReference type="Google" id="ProtNLM"/>
    </source>
</evidence>
<proteinExistence type="predicted"/>
<organism evidence="1">
    <name type="scientific">Tanacetum cinerariifolium</name>
    <name type="common">Dalmatian daisy</name>
    <name type="synonym">Chrysanthemum cinerariifolium</name>
    <dbReference type="NCBI Taxonomy" id="118510"/>
    <lineage>
        <taxon>Eukaryota</taxon>
        <taxon>Viridiplantae</taxon>
        <taxon>Streptophyta</taxon>
        <taxon>Embryophyta</taxon>
        <taxon>Tracheophyta</taxon>
        <taxon>Spermatophyta</taxon>
        <taxon>Magnoliopsida</taxon>
        <taxon>eudicotyledons</taxon>
        <taxon>Gunneridae</taxon>
        <taxon>Pentapetalae</taxon>
        <taxon>asterids</taxon>
        <taxon>campanulids</taxon>
        <taxon>Asterales</taxon>
        <taxon>Asteraceae</taxon>
        <taxon>Asteroideae</taxon>
        <taxon>Anthemideae</taxon>
        <taxon>Anthemidinae</taxon>
        <taxon>Tanacetum</taxon>
    </lineage>
</organism>
<evidence type="ECO:0000313" key="1">
    <source>
        <dbReference type="EMBL" id="GFB11314.1"/>
    </source>
</evidence>
<reference evidence="1" key="1">
    <citation type="journal article" date="2019" name="Sci. Rep.">
        <title>Draft genome of Tanacetum cinerariifolium, the natural source of mosquito coil.</title>
        <authorList>
            <person name="Yamashiro T."/>
            <person name="Shiraishi A."/>
            <person name="Satake H."/>
            <person name="Nakayama K."/>
        </authorList>
    </citation>
    <scope>NUCLEOTIDE SEQUENCE</scope>
</reference>
<dbReference type="EMBL" id="BKCJ010554828">
    <property type="protein sequence ID" value="GFB11314.1"/>
    <property type="molecule type" value="Genomic_DNA"/>
</dbReference>
<accession>A0A699KVE5</accession>
<comment type="caution">
    <text evidence="1">The sequence shown here is derived from an EMBL/GenBank/DDBJ whole genome shotgun (WGS) entry which is preliminary data.</text>
</comment>
<dbReference type="AlphaFoldDB" id="A0A699KVE5"/>
<gene>
    <name evidence="1" type="ORF">Tci_683285</name>
</gene>
<sequence length="150" mass="17321">MHTTQDLEEPVHQEFETGAIYDQPVEEVSQHPHWFQKQAKSLTPDHAWNKTSSVTYGPFVMNWLKVDTMTHKLLVGPTYKLMKGSCKSLEELEFFLEEVYKATTDQLDWVITLYLSITSSTTIVSTEEPKNIKEAMANSAWIKAMQEELH</sequence>
<name>A0A699KVE5_TANCI</name>
<protein>
    <recommendedName>
        <fullName evidence="2">Gag-Pol polyprotein</fullName>
    </recommendedName>
</protein>